<keyword evidence="2" id="KW-1185">Reference proteome</keyword>
<protein>
    <submittedName>
        <fullName evidence="1">Uncharacterized protein</fullName>
    </submittedName>
</protein>
<proteinExistence type="predicted"/>
<accession>A0ACD0WPF5</accession>
<name>A0ACD0WPF5_CLALS</name>
<sequence>MHFSRPYRITKSVILFCILFCILKCKLAQRTQLSSAYQLISYVSNRLILSLTFLSSAFITVSHSTCLHWLVQYSSSKTCIIISRSRSFIFELRAIRVSNSCRILTCCILDTSSFMSYTVQNCLPLLIECISVIAFPSLFPSLFPFLLQLLQQPFFIFSFMSSFVLLALWFPSLLISCTWPFLFTHPYYSSFLHE</sequence>
<evidence type="ECO:0000313" key="1">
    <source>
        <dbReference type="EMBL" id="QFZ29280.1"/>
    </source>
</evidence>
<organism evidence="1 2">
    <name type="scientific">Clavispora lusitaniae</name>
    <name type="common">Candida lusitaniae</name>
    <dbReference type="NCBI Taxonomy" id="36911"/>
    <lineage>
        <taxon>Eukaryota</taxon>
        <taxon>Fungi</taxon>
        <taxon>Dikarya</taxon>
        <taxon>Ascomycota</taxon>
        <taxon>Saccharomycotina</taxon>
        <taxon>Pichiomycetes</taxon>
        <taxon>Metschnikowiaceae</taxon>
        <taxon>Clavispora</taxon>
    </lineage>
</organism>
<evidence type="ECO:0000313" key="2">
    <source>
        <dbReference type="Proteomes" id="UP000326582"/>
    </source>
</evidence>
<reference evidence="2" key="1">
    <citation type="journal article" date="2019" name="MBio">
        <title>Comparative genomics for the elucidation of multidrug resistance (MDR) in Candida lusitaniae.</title>
        <authorList>
            <person name="Kannan A."/>
            <person name="Asner S.A."/>
            <person name="Trachsel E."/>
            <person name="Kelly S."/>
            <person name="Parker J."/>
            <person name="Sanglard D."/>
        </authorList>
    </citation>
    <scope>NUCLEOTIDE SEQUENCE [LARGE SCALE GENOMIC DNA]</scope>
    <source>
        <strain evidence="2">P1</strain>
    </source>
</reference>
<dbReference type="Proteomes" id="UP000326582">
    <property type="component" value="Chromosome 5"/>
</dbReference>
<dbReference type="EMBL" id="CP038488">
    <property type="protein sequence ID" value="QFZ29280.1"/>
    <property type="molecule type" value="Genomic_DNA"/>
</dbReference>
<gene>
    <name evidence="1" type="ORF">EJF14_50512</name>
</gene>